<reference evidence="3 4" key="1">
    <citation type="journal article" date="2020" name="Syst. Appl. Microbiol.">
        <title>Alienimonas chondri sp. nov., a novel planctomycete isolated from the biofilm of the red alga Chondrus crispus.</title>
        <authorList>
            <person name="Vitorino I."/>
            <person name="Albuquerque L."/>
            <person name="Wiegand S."/>
            <person name="Kallscheuer N."/>
            <person name="da Costa M.S."/>
            <person name="Lobo-da-Cunha A."/>
            <person name="Jogler C."/>
            <person name="Lage O.M."/>
        </authorList>
    </citation>
    <scope>NUCLEOTIDE SEQUENCE [LARGE SCALE GENOMIC DNA]</scope>
    <source>
        <strain evidence="3 4">LzC2</strain>
    </source>
</reference>
<feature type="compositionally biased region" description="Basic and acidic residues" evidence="1">
    <location>
        <begin position="16"/>
        <end position="38"/>
    </location>
</feature>
<accession>A0ABX1VFJ5</accession>
<name>A0ABX1VFJ5_9PLAN</name>
<feature type="domain" description="Peptidase C14 caspase" evidence="2">
    <location>
        <begin position="85"/>
        <end position="377"/>
    </location>
</feature>
<dbReference type="InterPro" id="IPR029030">
    <property type="entry name" value="Caspase-like_dom_sf"/>
</dbReference>
<dbReference type="InterPro" id="IPR011600">
    <property type="entry name" value="Pept_C14_caspase"/>
</dbReference>
<dbReference type="Pfam" id="PF00656">
    <property type="entry name" value="Peptidase_C14"/>
    <property type="match status" value="1"/>
</dbReference>
<evidence type="ECO:0000256" key="1">
    <source>
        <dbReference type="SAM" id="MobiDB-lite"/>
    </source>
</evidence>
<gene>
    <name evidence="3" type="ORF">LzC2_29570</name>
</gene>
<feature type="region of interest" description="Disordered" evidence="1">
    <location>
        <begin position="15"/>
        <end position="47"/>
    </location>
</feature>
<sequence>MPSLADRRNQLAYAGARRDTLLERSRKPSDRMEPEGHSMTRRIPPASRRARFRSRLLTIAAAALLAGMTATTCSADDGANDASLRYALVIGNANYPGAELPASRTNVRVVQNWLREAAGYRPDEIHAAEDVDRTEFLRRLDELNAAIPADGPRAKQIFIYFSGHGSTRADDDGDESRQVGPHRPLSGDEVDEVFVMIPAAPIPSGRRSPGAYPEGDIVRDDEFYARICGLSGRCDELVVVVEACHAGGLSRGAGDPESAEPGPSMAMGGFLEVPGAIGGAAKGADASTDQDRRYGRAVELRGASGSGDDPQGDQSQADRPQANQPLAKGTRPEFDLGCTLLFFAAAGAHETAAAPIDGGASLFTEEVLDAFRGPQMTWRALCASLEDSDRLYQYGQTPVVLNGNLQREDFVVREELFGLGDARSDHGFEALEWEVRNLRTGAAVDLSEPLPERALPQLTITPRSDLYLYVLEEGVSEAGGDASPRRLSAWPRTGAPARAGVPVDILLPVRPEARRIRVLGSPYLLPALNAARLMRIPGAAESVPAPEQPTPEDQDDLRELKQTLFEYREVADPATRRQLADSLAATALRNEDAVSMQREYRDRFGATDRRLALVVARTDGAFPPVRVTFSLPGTQNAAATD</sequence>
<feature type="region of interest" description="Disordered" evidence="1">
    <location>
        <begin position="300"/>
        <end position="329"/>
    </location>
</feature>
<feature type="compositionally biased region" description="Polar residues" evidence="1">
    <location>
        <begin position="312"/>
        <end position="324"/>
    </location>
</feature>
<feature type="region of interest" description="Disordered" evidence="1">
    <location>
        <begin position="248"/>
        <end position="270"/>
    </location>
</feature>
<dbReference type="Gene3D" id="3.40.50.1460">
    <property type="match status" value="1"/>
</dbReference>
<evidence type="ECO:0000259" key="2">
    <source>
        <dbReference type="Pfam" id="PF00656"/>
    </source>
</evidence>
<comment type="caution">
    <text evidence="3">The sequence shown here is derived from an EMBL/GenBank/DDBJ whole genome shotgun (WGS) entry which is preliminary data.</text>
</comment>
<dbReference type="Proteomes" id="UP000609651">
    <property type="component" value="Unassembled WGS sequence"/>
</dbReference>
<dbReference type="EMBL" id="WTPX01000103">
    <property type="protein sequence ID" value="NNJ26862.1"/>
    <property type="molecule type" value="Genomic_DNA"/>
</dbReference>
<protein>
    <recommendedName>
        <fullName evidence="2">Peptidase C14 caspase domain-containing protein</fullName>
    </recommendedName>
</protein>
<dbReference type="SUPFAM" id="SSF52129">
    <property type="entry name" value="Caspase-like"/>
    <property type="match status" value="1"/>
</dbReference>
<proteinExistence type="predicted"/>
<organism evidence="3 4">
    <name type="scientific">Alienimonas chondri</name>
    <dbReference type="NCBI Taxonomy" id="2681879"/>
    <lineage>
        <taxon>Bacteria</taxon>
        <taxon>Pseudomonadati</taxon>
        <taxon>Planctomycetota</taxon>
        <taxon>Planctomycetia</taxon>
        <taxon>Planctomycetales</taxon>
        <taxon>Planctomycetaceae</taxon>
        <taxon>Alienimonas</taxon>
    </lineage>
</organism>
<evidence type="ECO:0000313" key="4">
    <source>
        <dbReference type="Proteomes" id="UP000609651"/>
    </source>
</evidence>
<feature type="region of interest" description="Disordered" evidence="1">
    <location>
        <begin position="167"/>
        <end position="187"/>
    </location>
</feature>
<evidence type="ECO:0000313" key="3">
    <source>
        <dbReference type="EMBL" id="NNJ26862.1"/>
    </source>
</evidence>
<keyword evidence="4" id="KW-1185">Reference proteome</keyword>